<dbReference type="SMART" id="SM00347">
    <property type="entry name" value="HTH_MARR"/>
    <property type="match status" value="1"/>
</dbReference>
<dbReference type="AlphaFoldDB" id="A0A1E4R9R1"/>
<dbReference type="InterPro" id="IPR000835">
    <property type="entry name" value="HTH_MarR-typ"/>
</dbReference>
<name>A0A1E4R9R1_9BACI</name>
<dbReference type="PANTHER" id="PTHR42756">
    <property type="entry name" value="TRANSCRIPTIONAL REGULATOR, MARR"/>
    <property type="match status" value="1"/>
</dbReference>
<dbReference type="OrthoDB" id="165131at2"/>
<dbReference type="PRINTS" id="PR00598">
    <property type="entry name" value="HTHMARR"/>
</dbReference>
<evidence type="ECO:0000313" key="5">
    <source>
        <dbReference type="EMBL" id="ODV57211.1"/>
    </source>
</evidence>
<evidence type="ECO:0000256" key="2">
    <source>
        <dbReference type="ARBA" id="ARBA00023125"/>
    </source>
</evidence>
<reference evidence="5 6" key="1">
    <citation type="submission" date="2016-09" db="EMBL/GenBank/DDBJ databases">
        <title>Draft genome sequence of the soil isolate, Lysinibacillus fusiformis M5, a potential hypoxanthine producer.</title>
        <authorList>
            <person name="Gallegos-Monterrosa R."/>
            <person name="Maroti G."/>
            <person name="Balint B."/>
            <person name="Kovacs A.T."/>
        </authorList>
    </citation>
    <scope>NUCLEOTIDE SEQUENCE [LARGE SCALE GENOMIC DNA]</scope>
    <source>
        <strain evidence="5 6">M5</strain>
    </source>
</reference>
<proteinExistence type="predicted"/>
<organism evidence="5 6">
    <name type="scientific">Lysinibacillus fusiformis</name>
    <dbReference type="NCBI Taxonomy" id="28031"/>
    <lineage>
        <taxon>Bacteria</taxon>
        <taxon>Bacillati</taxon>
        <taxon>Bacillota</taxon>
        <taxon>Bacilli</taxon>
        <taxon>Bacillales</taxon>
        <taxon>Bacillaceae</taxon>
        <taxon>Lysinibacillus</taxon>
    </lineage>
</organism>
<keyword evidence="3" id="KW-0804">Transcription</keyword>
<dbReference type="InterPro" id="IPR036388">
    <property type="entry name" value="WH-like_DNA-bd_sf"/>
</dbReference>
<sequence>MKNQQNTIDYTQICVCANLRKKTRVVTQLYDKLLQPTGLKVTQYSMLAHIDLQQAVSISRLGEILLLDQTTVTRNINLLKQYGYVELKRDPHDARTKNIMLTEKGLDKLHEAAPIWQTIQDKIIDDIGVEKYADFYDTLRTMQKIILSYEEQ</sequence>
<dbReference type="SUPFAM" id="SSF46785">
    <property type="entry name" value="Winged helix' DNA-binding domain"/>
    <property type="match status" value="1"/>
</dbReference>
<dbReference type="GO" id="GO:0003700">
    <property type="term" value="F:DNA-binding transcription factor activity"/>
    <property type="evidence" value="ECO:0007669"/>
    <property type="project" value="InterPro"/>
</dbReference>
<dbReference type="Gene3D" id="1.10.10.10">
    <property type="entry name" value="Winged helix-like DNA-binding domain superfamily/Winged helix DNA-binding domain"/>
    <property type="match status" value="1"/>
</dbReference>
<evidence type="ECO:0000259" key="4">
    <source>
        <dbReference type="PROSITE" id="PS50995"/>
    </source>
</evidence>
<evidence type="ECO:0000313" key="6">
    <source>
        <dbReference type="Proteomes" id="UP000094784"/>
    </source>
</evidence>
<dbReference type="EMBL" id="MECQ01000001">
    <property type="protein sequence ID" value="ODV57211.1"/>
    <property type="molecule type" value="Genomic_DNA"/>
</dbReference>
<dbReference type="PANTHER" id="PTHR42756:SF1">
    <property type="entry name" value="TRANSCRIPTIONAL REPRESSOR OF EMRAB OPERON"/>
    <property type="match status" value="1"/>
</dbReference>
<dbReference type="InterPro" id="IPR036390">
    <property type="entry name" value="WH_DNA-bd_sf"/>
</dbReference>
<dbReference type="GO" id="GO:0003677">
    <property type="term" value="F:DNA binding"/>
    <property type="evidence" value="ECO:0007669"/>
    <property type="project" value="UniProtKB-KW"/>
</dbReference>
<evidence type="ECO:0000256" key="3">
    <source>
        <dbReference type="ARBA" id="ARBA00023163"/>
    </source>
</evidence>
<accession>A0A1E4R9R1</accession>
<feature type="domain" description="HTH marR-type" evidence="4">
    <location>
        <begin position="12"/>
        <end position="144"/>
    </location>
</feature>
<gene>
    <name evidence="5" type="ORF">BG258_15500</name>
</gene>
<comment type="caution">
    <text evidence="5">The sequence shown here is derived from an EMBL/GenBank/DDBJ whole genome shotgun (WGS) entry which is preliminary data.</text>
</comment>
<keyword evidence="2" id="KW-0238">DNA-binding</keyword>
<keyword evidence="1" id="KW-0805">Transcription regulation</keyword>
<dbReference type="PROSITE" id="PS50995">
    <property type="entry name" value="HTH_MARR_2"/>
    <property type="match status" value="1"/>
</dbReference>
<dbReference type="RefSeq" id="WP_069482122.1">
    <property type="nucleotide sequence ID" value="NZ_KV766182.1"/>
</dbReference>
<dbReference type="Pfam" id="PF12802">
    <property type="entry name" value="MarR_2"/>
    <property type="match status" value="1"/>
</dbReference>
<dbReference type="Proteomes" id="UP000094784">
    <property type="component" value="Unassembled WGS sequence"/>
</dbReference>
<evidence type="ECO:0000256" key="1">
    <source>
        <dbReference type="ARBA" id="ARBA00023015"/>
    </source>
</evidence>
<protein>
    <submittedName>
        <fullName evidence="5">MarR family transcriptional regulator</fullName>
    </submittedName>
</protein>